<dbReference type="PANTHER" id="PTHR34701">
    <property type="entry name" value="TRANSCRIPTIONAL REGULATOR MRAZ"/>
    <property type="match status" value="1"/>
</dbReference>
<dbReference type="InterPro" id="IPR003444">
    <property type="entry name" value="MraZ"/>
</dbReference>
<comment type="caution">
    <text evidence="9">The sequence shown here is derived from an EMBL/GenBank/DDBJ whole genome shotgun (WGS) entry which is preliminary data.</text>
</comment>
<dbReference type="InterPro" id="IPR035642">
    <property type="entry name" value="MraZ_N"/>
</dbReference>
<organism evidence="9 10">
    <name type="scientific">Solobacterium moorei</name>
    <dbReference type="NCBI Taxonomy" id="102148"/>
    <lineage>
        <taxon>Bacteria</taxon>
        <taxon>Bacillati</taxon>
        <taxon>Bacillota</taxon>
        <taxon>Erysipelotrichia</taxon>
        <taxon>Erysipelotrichales</taxon>
        <taxon>Erysipelotrichaceae</taxon>
        <taxon>Solobacterium</taxon>
    </lineage>
</organism>
<reference evidence="9 10" key="1">
    <citation type="submission" date="2018-08" db="EMBL/GenBank/DDBJ databases">
        <title>A genome reference for cultivated species of the human gut microbiota.</title>
        <authorList>
            <person name="Zou Y."/>
            <person name="Xue W."/>
            <person name="Luo G."/>
        </authorList>
    </citation>
    <scope>NUCLEOTIDE SEQUENCE [LARGE SCALE GENOMIC DNA]</scope>
    <source>
        <strain evidence="9 10">AF18-46</strain>
    </source>
</reference>
<proteinExistence type="inferred from homology"/>
<keyword evidence="3" id="KW-0677">Repeat</keyword>
<comment type="subunit">
    <text evidence="7">Forms oligomers.</text>
</comment>
<evidence type="ECO:0000259" key="8">
    <source>
        <dbReference type="PROSITE" id="PS51740"/>
    </source>
</evidence>
<dbReference type="EMBL" id="QRWX01000002">
    <property type="protein sequence ID" value="RGT55943.1"/>
    <property type="molecule type" value="Genomic_DNA"/>
</dbReference>
<dbReference type="Pfam" id="PF02381">
    <property type="entry name" value="MraZ"/>
    <property type="match status" value="2"/>
</dbReference>
<dbReference type="RefSeq" id="WP_118764555.1">
    <property type="nucleotide sequence ID" value="NZ_CABJCF010000002.1"/>
</dbReference>
<evidence type="ECO:0000313" key="9">
    <source>
        <dbReference type="EMBL" id="RGT55943.1"/>
    </source>
</evidence>
<evidence type="ECO:0000256" key="6">
    <source>
        <dbReference type="ARBA" id="ARBA00023163"/>
    </source>
</evidence>
<evidence type="ECO:0000256" key="4">
    <source>
        <dbReference type="ARBA" id="ARBA00023015"/>
    </source>
</evidence>
<dbReference type="InterPro" id="IPR037914">
    <property type="entry name" value="SpoVT-AbrB_sf"/>
</dbReference>
<dbReference type="GO" id="GO:0005737">
    <property type="term" value="C:cytoplasm"/>
    <property type="evidence" value="ECO:0007669"/>
    <property type="project" value="UniProtKB-UniRule"/>
</dbReference>
<dbReference type="PROSITE" id="PS51740">
    <property type="entry name" value="SPOVT_ABRB"/>
    <property type="match status" value="2"/>
</dbReference>
<dbReference type="Proteomes" id="UP000284731">
    <property type="component" value="Unassembled WGS sequence"/>
</dbReference>
<comment type="subcellular location">
    <subcellularLocation>
        <location evidence="7">Cytoplasm</location>
        <location evidence="7">Nucleoid</location>
    </subcellularLocation>
</comment>
<dbReference type="GO" id="GO:2000143">
    <property type="term" value="P:negative regulation of DNA-templated transcription initiation"/>
    <property type="evidence" value="ECO:0007669"/>
    <property type="project" value="TreeGrafter"/>
</dbReference>
<dbReference type="InterPro" id="IPR035644">
    <property type="entry name" value="MraZ_C"/>
</dbReference>
<sequence length="155" mass="17812">MEQSGGNIQMVMFTGEYRHNLDPKNRLIIPSKYRDQLTTKIYVTEWMDGCLAAFAENEWNELVSKLNKLPITNKKARAFVRSILGKSDECGVDNQGRILLPQFQISDRGFEKACVIVGASDHFEIWPEKVFEQYNEESMGELEDFAEDLTELLQA</sequence>
<dbReference type="HAMAP" id="MF_01008">
    <property type="entry name" value="MraZ"/>
    <property type="match status" value="1"/>
</dbReference>
<gene>
    <name evidence="7 9" type="primary">mraZ</name>
    <name evidence="9" type="ORF">DWX20_03815</name>
</gene>
<dbReference type="PANTHER" id="PTHR34701:SF1">
    <property type="entry name" value="TRANSCRIPTIONAL REGULATOR MRAZ"/>
    <property type="match status" value="1"/>
</dbReference>
<evidence type="ECO:0000256" key="5">
    <source>
        <dbReference type="ARBA" id="ARBA00023125"/>
    </source>
</evidence>
<protein>
    <recommendedName>
        <fullName evidence="1 7">Transcriptional regulator MraZ</fullName>
    </recommendedName>
</protein>
<feature type="domain" description="SpoVT-AbrB" evidence="8">
    <location>
        <begin position="87"/>
        <end position="130"/>
    </location>
</feature>
<dbReference type="InterPro" id="IPR038619">
    <property type="entry name" value="MraZ_sf"/>
</dbReference>
<feature type="domain" description="SpoVT-AbrB" evidence="8">
    <location>
        <begin position="16"/>
        <end position="58"/>
    </location>
</feature>
<keyword evidence="6 7" id="KW-0804">Transcription</keyword>
<dbReference type="CDD" id="cd16320">
    <property type="entry name" value="MraZ_N"/>
    <property type="match status" value="1"/>
</dbReference>
<comment type="similarity">
    <text evidence="7">Belongs to the MraZ family.</text>
</comment>
<keyword evidence="5 7" id="KW-0238">DNA-binding</keyword>
<dbReference type="GO" id="GO:0003700">
    <property type="term" value="F:DNA-binding transcription factor activity"/>
    <property type="evidence" value="ECO:0007669"/>
    <property type="project" value="UniProtKB-UniRule"/>
</dbReference>
<dbReference type="SUPFAM" id="SSF89447">
    <property type="entry name" value="AbrB/MazE/MraZ-like"/>
    <property type="match status" value="1"/>
</dbReference>
<dbReference type="InterPro" id="IPR007159">
    <property type="entry name" value="SpoVT-AbrB_dom"/>
</dbReference>
<dbReference type="AlphaFoldDB" id="A0A412PE92"/>
<keyword evidence="2 7" id="KW-0963">Cytoplasm</keyword>
<evidence type="ECO:0000256" key="2">
    <source>
        <dbReference type="ARBA" id="ARBA00022490"/>
    </source>
</evidence>
<dbReference type="GO" id="GO:0000976">
    <property type="term" value="F:transcription cis-regulatory region binding"/>
    <property type="evidence" value="ECO:0007669"/>
    <property type="project" value="TreeGrafter"/>
</dbReference>
<accession>A0A412PE92</accession>
<evidence type="ECO:0000313" key="10">
    <source>
        <dbReference type="Proteomes" id="UP000284731"/>
    </source>
</evidence>
<dbReference type="CDD" id="cd16321">
    <property type="entry name" value="MraZ_C"/>
    <property type="match status" value="1"/>
</dbReference>
<dbReference type="InterPro" id="IPR020603">
    <property type="entry name" value="MraZ_dom"/>
</dbReference>
<name>A0A412PE92_9FIRM</name>
<dbReference type="Gene3D" id="3.40.1550.20">
    <property type="entry name" value="Transcriptional regulator MraZ domain"/>
    <property type="match status" value="1"/>
</dbReference>
<evidence type="ECO:0000256" key="3">
    <source>
        <dbReference type="ARBA" id="ARBA00022737"/>
    </source>
</evidence>
<evidence type="ECO:0000256" key="1">
    <source>
        <dbReference type="ARBA" id="ARBA00013860"/>
    </source>
</evidence>
<dbReference type="NCBIfam" id="TIGR00242">
    <property type="entry name" value="division/cell wall cluster transcriptional repressor MraZ"/>
    <property type="match status" value="1"/>
</dbReference>
<evidence type="ECO:0000256" key="7">
    <source>
        <dbReference type="HAMAP-Rule" id="MF_01008"/>
    </source>
</evidence>
<dbReference type="GO" id="GO:0009295">
    <property type="term" value="C:nucleoid"/>
    <property type="evidence" value="ECO:0007669"/>
    <property type="project" value="UniProtKB-SubCell"/>
</dbReference>
<keyword evidence="4 7" id="KW-0805">Transcription regulation</keyword>